<evidence type="ECO:0000256" key="1">
    <source>
        <dbReference type="RuleBase" id="RU369095"/>
    </source>
</evidence>
<feature type="region of interest" description="Disordered" evidence="2">
    <location>
        <begin position="558"/>
        <end position="578"/>
    </location>
</feature>
<feature type="compositionally biased region" description="Basic and acidic residues" evidence="2">
    <location>
        <begin position="558"/>
        <end position="575"/>
    </location>
</feature>
<dbReference type="GO" id="GO:0005737">
    <property type="term" value="C:cytoplasm"/>
    <property type="evidence" value="ECO:0007669"/>
    <property type="project" value="TreeGrafter"/>
</dbReference>
<keyword evidence="5" id="KW-1185">Reference proteome</keyword>
<dbReference type="InterPro" id="IPR045168">
    <property type="entry name" value="YTH_prot"/>
</dbReference>
<dbReference type="GO" id="GO:1990247">
    <property type="term" value="F:N6-methyladenosine-containing RNA reader activity"/>
    <property type="evidence" value="ECO:0007669"/>
    <property type="project" value="UniProtKB-UniRule"/>
</dbReference>
<comment type="function">
    <text evidence="1">Specifically recognizes and binds N6-methyladenosine (m6A)-containing RNAs, and regulates mRNA stability. M6A is a modification present at internal sites of mRNAs and some non-coding RNAs and plays a role in mRNA stability and processing.</text>
</comment>
<gene>
    <name evidence="4" type="ORF">POM88_041846</name>
</gene>
<dbReference type="Gene3D" id="3.10.590.10">
    <property type="entry name" value="ph1033 like domains"/>
    <property type="match status" value="1"/>
</dbReference>
<evidence type="ECO:0000313" key="4">
    <source>
        <dbReference type="EMBL" id="KAK1366285.1"/>
    </source>
</evidence>
<dbReference type="Pfam" id="PF04146">
    <property type="entry name" value="YTH"/>
    <property type="match status" value="1"/>
</dbReference>
<dbReference type="Proteomes" id="UP001237642">
    <property type="component" value="Unassembled WGS sequence"/>
</dbReference>
<feature type="domain" description="YTH" evidence="3">
    <location>
        <begin position="400"/>
        <end position="537"/>
    </location>
</feature>
<proteinExistence type="inferred from homology"/>
<feature type="region of interest" description="Disordered" evidence="2">
    <location>
        <begin position="1"/>
        <end position="35"/>
    </location>
</feature>
<comment type="caution">
    <text evidence="4">The sequence shown here is derived from an EMBL/GenBank/DDBJ whole genome shotgun (WGS) entry which is preliminary data.</text>
</comment>
<dbReference type="GO" id="GO:0061157">
    <property type="term" value="P:mRNA destabilization"/>
    <property type="evidence" value="ECO:0007669"/>
    <property type="project" value="TreeGrafter"/>
</dbReference>
<evidence type="ECO:0000313" key="5">
    <source>
        <dbReference type="Proteomes" id="UP001237642"/>
    </source>
</evidence>
<accession>A0AAD8M8P7</accession>
<dbReference type="PANTHER" id="PTHR12357">
    <property type="entry name" value="YTH YT521-B HOMOLOGY DOMAIN-CONTAINING"/>
    <property type="match status" value="1"/>
</dbReference>
<protein>
    <recommendedName>
        <fullName evidence="1">YTH domain-containing family protein</fullName>
    </recommendedName>
</protein>
<dbReference type="InterPro" id="IPR007275">
    <property type="entry name" value="YTH_domain"/>
</dbReference>
<evidence type="ECO:0000256" key="2">
    <source>
        <dbReference type="SAM" id="MobiDB-lite"/>
    </source>
</evidence>
<sequence>MEKTGQPGTDRVASVSTSPVTVERHFVPDNSIEQTLPPKDEKVVSVSSTNATMVRPPSVVTNPPELLVSSGALATSYQPNAYAPLDQSFYYGGYDNSNGNWGEYSNYVNANNMQIIPPAMYNDNPSLFFPPSGYSFDTQMAYGQFPPLASPMSPFLLDGQLYSPHQIPMSPNYYPPSISPGLPHVTSSHSMSQTEMVAPVSTGQESLNDNMLFGPGSGYYLHFGSFPANNPPGNSNLGLYKYPGEFGSGENPAIRSNSSDTGNILSPLTPGAVYTQPVGILGPYDLSLAQASQQQTPFTRRYPNNVSSRISNSGNWDASRFNRFTTDRGGRRDRDSVSVSADSHGIPNDRNRGPRALKPKIKNNTEEMAAPGIAKAGASTSGVNLDLYNQPDFVIDYERAKFFVIKSFSEDNVHKSIKYQVWASTPLGNRKLDAAYQEAKDANGNYPVFLFFSVNASGQFCGVAEMTGPVDFENNADYWQQDRWSGQFPVRWHIVKDVPNGRFRHILLDNNDNKPVTHSRDSQEVKLEQGLAMLKIFKDHESEASILDDFSYYDGREDRSSQERRAKQPSPDKPDASINQLSENLAGTLHLKVNDEKRNRYMKIPSSWLGNSLAGAPAFWPLNWLPELFTFLYKSFCKMCNVKWSPSACFPPLAYLIL</sequence>
<feature type="compositionally biased region" description="Basic and acidic residues" evidence="2">
    <location>
        <begin position="325"/>
        <end position="336"/>
    </location>
</feature>
<reference evidence="4" key="2">
    <citation type="submission" date="2023-05" db="EMBL/GenBank/DDBJ databases">
        <authorList>
            <person name="Schelkunov M.I."/>
        </authorList>
    </citation>
    <scope>NUCLEOTIDE SEQUENCE</scope>
    <source>
        <strain evidence="4">Hsosn_3</strain>
        <tissue evidence="4">Leaf</tissue>
    </source>
</reference>
<feature type="region of interest" description="Disordered" evidence="2">
    <location>
        <begin position="321"/>
        <end position="357"/>
    </location>
</feature>
<dbReference type="EMBL" id="JAUIZM010000009">
    <property type="protein sequence ID" value="KAK1366285.1"/>
    <property type="molecule type" value="Genomic_DNA"/>
</dbReference>
<comment type="similarity">
    <text evidence="1">Belongs to the YTHDF family.</text>
</comment>
<name>A0AAD8M8P7_9APIA</name>
<dbReference type="AlphaFoldDB" id="A0AAD8M8P7"/>
<dbReference type="CDD" id="cd21134">
    <property type="entry name" value="YTH"/>
    <property type="match status" value="1"/>
</dbReference>
<dbReference type="GO" id="GO:0003729">
    <property type="term" value="F:mRNA binding"/>
    <property type="evidence" value="ECO:0007669"/>
    <property type="project" value="UniProtKB-UniRule"/>
</dbReference>
<reference evidence="4" key="1">
    <citation type="submission" date="2023-02" db="EMBL/GenBank/DDBJ databases">
        <title>Genome of toxic invasive species Heracleum sosnowskyi carries increased number of genes despite the absence of recent whole-genome duplications.</title>
        <authorList>
            <person name="Schelkunov M."/>
            <person name="Shtratnikova V."/>
            <person name="Makarenko M."/>
            <person name="Klepikova A."/>
            <person name="Omelchenko D."/>
            <person name="Novikova G."/>
            <person name="Obukhova E."/>
            <person name="Bogdanov V."/>
            <person name="Penin A."/>
            <person name="Logacheva M."/>
        </authorList>
    </citation>
    <scope>NUCLEOTIDE SEQUENCE</scope>
    <source>
        <strain evidence="4">Hsosn_3</strain>
        <tissue evidence="4">Leaf</tissue>
    </source>
</reference>
<evidence type="ECO:0000259" key="3">
    <source>
        <dbReference type="PROSITE" id="PS50882"/>
    </source>
</evidence>
<dbReference type="PANTHER" id="PTHR12357:SF77">
    <property type="entry name" value="YTH DOMAIN-CONTAINING FAMILY PROTEIN"/>
    <property type="match status" value="1"/>
</dbReference>
<dbReference type="PROSITE" id="PS50882">
    <property type="entry name" value="YTH"/>
    <property type="match status" value="1"/>
</dbReference>
<keyword evidence="1" id="KW-0694">RNA-binding</keyword>
<organism evidence="4 5">
    <name type="scientific">Heracleum sosnowskyi</name>
    <dbReference type="NCBI Taxonomy" id="360622"/>
    <lineage>
        <taxon>Eukaryota</taxon>
        <taxon>Viridiplantae</taxon>
        <taxon>Streptophyta</taxon>
        <taxon>Embryophyta</taxon>
        <taxon>Tracheophyta</taxon>
        <taxon>Spermatophyta</taxon>
        <taxon>Magnoliopsida</taxon>
        <taxon>eudicotyledons</taxon>
        <taxon>Gunneridae</taxon>
        <taxon>Pentapetalae</taxon>
        <taxon>asterids</taxon>
        <taxon>campanulids</taxon>
        <taxon>Apiales</taxon>
        <taxon>Apiaceae</taxon>
        <taxon>Apioideae</taxon>
        <taxon>apioid superclade</taxon>
        <taxon>Tordylieae</taxon>
        <taxon>Tordyliinae</taxon>
        <taxon>Heracleum</taxon>
    </lineage>
</organism>